<comment type="subunit">
    <text evidence="18">Heterodimer of FNTA and FNTB (farnesyltransferase). Heterodimer of FNTA and PGGT1B (geranylgeranyltransferase).</text>
</comment>
<dbReference type="GO" id="GO:0004660">
    <property type="term" value="F:protein farnesyltransferase activity"/>
    <property type="evidence" value="ECO:0007669"/>
    <property type="project" value="UniProtKB-EC"/>
</dbReference>
<dbReference type="STRING" id="50429.A0A2B4SKZ9"/>
<dbReference type="Proteomes" id="UP000225706">
    <property type="component" value="Unassembled WGS sequence"/>
</dbReference>
<name>A0A2B4SKZ9_STYPI</name>
<keyword evidence="8" id="KW-0460">Magnesium</keyword>
<protein>
    <recommendedName>
        <fullName evidence="10">Protein farnesyltransferase/geranylgeranyltransferase type-1 subunit alpha</fullName>
        <ecNumber evidence="4">2.5.1.58</ecNumber>
        <ecNumber evidence="3">2.5.1.59</ecNumber>
    </recommendedName>
    <alternativeName>
        <fullName evidence="13">CAAX farnesyltransferase subunit alpha</fullName>
    </alternativeName>
    <alternativeName>
        <fullName evidence="12">FTase-alpha</fullName>
    </alternativeName>
    <alternativeName>
        <fullName evidence="11">Ras proteins prenyltransferase subunit alpha</fullName>
    </alternativeName>
    <alternativeName>
        <fullName evidence="14">Type I protein geranyl-geranyltransferase subunit alpha</fullName>
    </alternativeName>
</protein>
<organism evidence="19 20">
    <name type="scientific">Stylophora pistillata</name>
    <name type="common">Smooth cauliflower coral</name>
    <dbReference type="NCBI Taxonomy" id="50429"/>
    <lineage>
        <taxon>Eukaryota</taxon>
        <taxon>Metazoa</taxon>
        <taxon>Cnidaria</taxon>
        <taxon>Anthozoa</taxon>
        <taxon>Hexacorallia</taxon>
        <taxon>Scleractinia</taxon>
        <taxon>Astrocoeniina</taxon>
        <taxon>Pocilloporidae</taxon>
        <taxon>Stylophora</taxon>
    </lineage>
</organism>
<gene>
    <name evidence="19" type="primary">FNTA</name>
    <name evidence="19" type="ORF">AWC38_SpisGene6011</name>
</gene>
<keyword evidence="20" id="KW-1185">Reference proteome</keyword>
<comment type="catalytic activity">
    <reaction evidence="16">
        <text>geranylgeranyl diphosphate + L-cysteinyl-[protein] = S-geranylgeranyl-L-cysteinyl-[protein] + diphosphate</text>
        <dbReference type="Rhea" id="RHEA:21240"/>
        <dbReference type="Rhea" id="RHEA-COMP:10131"/>
        <dbReference type="Rhea" id="RHEA-COMP:11537"/>
        <dbReference type="ChEBI" id="CHEBI:29950"/>
        <dbReference type="ChEBI" id="CHEBI:33019"/>
        <dbReference type="ChEBI" id="CHEBI:57533"/>
        <dbReference type="ChEBI" id="CHEBI:86021"/>
        <dbReference type="EC" id="2.5.1.59"/>
    </reaction>
</comment>
<dbReference type="SUPFAM" id="SSF48439">
    <property type="entry name" value="Protein prenylyltransferase"/>
    <property type="match status" value="1"/>
</dbReference>
<evidence type="ECO:0000256" key="8">
    <source>
        <dbReference type="ARBA" id="ARBA00022842"/>
    </source>
</evidence>
<comment type="function">
    <text evidence="17">Essential subunit of both the farnesyltransferase and the geranylgeranyltransferase complex. Contributes to the transfer of a farnesyl or geranylgeranyl moiety from farnesyl or geranylgeranyl diphosphate to a cysteine at the fourth position from the C-terminus of several proteins having the C-terminal sequence Cys-aliphatic-aliphatic-X. May positively regulate neuromuscular junction development downstream of MUSK via its function in RAC1 prenylation and activation.</text>
</comment>
<dbReference type="EC" id="2.5.1.58" evidence="4"/>
<dbReference type="PANTHER" id="PTHR11129">
    <property type="entry name" value="PROTEIN FARNESYLTRANSFERASE ALPHA SUBUNIT/RAB GERANYLGERANYL TRANSFERASE ALPHA SUBUNIT"/>
    <property type="match status" value="1"/>
</dbReference>
<evidence type="ECO:0000256" key="5">
    <source>
        <dbReference type="ARBA" id="ARBA00022602"/>
    </source>
</evidence>
<evidence type="ECO:0000256" key="6">
    <source>
        <dbReference type="ARBA" id="ARBA00022679"/>
    </source>
</evidence>
<keyword evidence="9" id="KW-0007">Acetylation</keyword>
<evidence type="ECO:0000256" key="18">
    <source>
        <dbReference type="ARBA" id="ARBA00063604"/>
    </source>
</evidence>
<evidence type="ECO:0000256" key="4">
    <source>
        <dbReference type="ARBA" id="ARBA00012702"/>
    </source>
</evidence>
<comment type="cofactor">
    <cofactor evidence="1">
        <name>Mg(2+)</name>
        <dbReference type="ChEBI" id="CHEBI:18420"/>
    </cofactor>
</comment>
<keyword evidence="6 19" id="KW-0808">Transferase</keyword>
<comment type="caution">
    <text evidence="19">The sequence shown here is derived from an EMBL/GenBank/DDBJ whole genome shotgun (WGS) entry which is preliminary data.</text>
</comment>
<dbReference type="PANTHER" id="PTHR11129:SF1">
    <property type="entry name" value="PROTEIN FARNESYLTRANSFERASE_GERANYLGERANYLTRANSFERASE TYPE-1 SUBUNIT ALPHA"/>
    <property type="match status" value="1"/>
</dbReference>
<evidence type="ECO:0000313" key="19">
    <source>
        <dbReference type="EMBL" id="PFX29207.1"/>
    </source>
</evidence>
<comment type="catalytic activity">
    <reaction evidence="15">
        <text>L-cysteinyl-[protein] + (2E,6E)-farnesyl diphosphate = S-(2E,6E)-farnesyl-L-cysteinyl-[protein] + diphosphate</text>
        <dbReference type="Rhea" id="RHEA:13345"/>
        <dbReference type="Rhea" id="RHEA-COMP:10131"/>
        <dbReference type="Rhea" id="RHEA-COMP:11535"/>
        <dbReference type="ChEBI" id="CHEBI:29950"/>
        <dbReference type="ChEBI" id="CHEBI:33019"/>
        <dbReference type="ChEBI" id="CHEBI:86019"/>
        <dbReference type="ChEBI" id="CHEBI:175763"/>
        <dbReference type="EC" id="2.5.1.58"/>
    </reaction>
</comment>
<keyword evidence="7" id="KW-0677">Repeat</keyword>
<evidence type="ECO:0000256" key="7">
    <source>
        <dbReference type="ARBA" id="ARBA00022737"/>
    </source>
</evidence>
<evidence type="ECO:0000313" key="20">
    <source>
        <dbReference type="Proteomes" id="UP000225706"/>
    </source>
</evidence>
<dbReference type="EC" id="2.5.1.59" evidence="3"/>
<evidence type="ECO:0000256" key="16">
    <source>
        <dbReference type="ARBA" id="ARBA00050428"/>
    </source>
</evidence>
<evidence type="ECO:0000256" key="17">
    <source>
        <dbReference type="ARBA" id="ARBA00055408"/>
    </source>
</evidence>
<evidence type="ECO:0000256" key="9">
    <source>
        <dbReference type="ARBA" id="ARBA00022990"/>
    </source>
</evidence>
<evidence type="ECO:0000256" key="1">
    <source>
        <dbReference type="ARBA" id="ARBA00001946"/>
    </source>
</evidence>
<dbReference type="EMBL" id="LSMT01000069">
    <property type="protein sequence ID" value="PFX29207.1"/>
    <property type="molecule type" value="Genomic_DNA"/>
</dbReference>
<dbReference type="OrthoDB" id="272289at2759"/>
<evidence type="ECO:0000256" key="14">
    <source>
        <dbReference type="ARBA" id="ARBA00043219"/>
    </source>
</evidence>
<keyword evidence="5" id="KW-0637">Prenyltransferase</keyword>
<evidence type="ECO:0000256" key="10">
    <source>
        <dbReference type="ARBA" id="ARBA00040965"/>
    </source>
</evidence>
<evidence type="ECO:0000256" key="15">
    <source>
        <dbReference type="ARBA" id="ARBA00050225"/>
    </source>
</evidence>
<dbReference type="GO" id="GO:0005965">
    <property type="term" value="C:protein farnesyltransferase complex"/>
    <property type="evidence" value="ECO:0007669"/>
    <property type="project" value="TreeGrafter"/>
</dbReference>
<evidence type="ECO:0000256" key="12">
    <source>
        <dbReference type="ARBA" id="ARBA00042436"/>
    </source>
</evidence>
<dbReference type="FunFam" id="1.25.40.120:FF:000002">
    <property type="entry name" value="Protein farnesyltransferase/geranylgeranyltransferase type-1 subunit alpha"/>
    <property type="match status" value="1"/>
</dbReference>
<dbReference type="GO" id="GO:0004662">
    <property type="term" value="F:CAAX-protein geranylgeranyltransferase activity"/>
    <property type="evidence" value="ECO:0007669"/>
    <property type="project" value="UniProtKB-EC"/>
</dbReference>
<dbReference type="PROSITE" id="PS51147">
    <property type="entry name" value="PFTA"/>
    <property type="match status" value="5"/>
</dbReference>
<proteinExistence type="inferred from homology"/>
<dbReference type="AlphaFoldDB" id="A0A2B4SKZ9"/>
<evidence type="ECO:0000256" key="11">
    <source>
        <dbReference type="ARBA" id="ARBA00041392"/>
    </source>
</evidence>
<dbReference type="GO" id="GO:0005953">
    <property type="term" value="C:CAAX-protein geranylgeranyltransferase complex"/>
    <property type="evidence" value="ECO:0007669"/>
    <property type="project" value="TreeGrafter"/>
</dbReference>
<accession>A0A2B4SKZ9</accession>
<evidence type="ECO:0000256" key="13">
    <source>
        <dbReference type="ARBA" id="ARBA00043086"/>
    </source>
</evidence>
<dbReference type="Gene3D" id="1.25.40.120">
    <property type="entry name" value="Protein prenylyltransferase"/>
    <property type="match status" value="1"/>
</dbReference>
<evidence type="ECO:0000256" key="3">
    <source>
        <dbReference type="ARBA" id="ARBA00012700"/>
    </source>
</evidence>
<reference evidence="20" key="1">
    <citation type="journal article" date="2017" name="bioRxiv">
        <title>Comparative analysis of the genomes of Stylophora pistillata and Acropora digitifera provides evidence for extensive differences between species of corals.</title>
        <authorList>
            <person name="Voolstra C.R."/>
            <person name="Li Y."/>
            <person name="Liew Y.J."/>
            <person name="Baumgarten S."/>
            <person name="Zoccola D."/>
            <person name="Flot J.-F."/>
            <person name="Tambutte S."/>
            <person name="Allemand D."/>
            <person name="Aranda M."/>
        </authorList>
    </citation>
    <scope>NUCLEOTIDE SEQUENCE [LARGE SCALE GENOMIC DNA]</scope>
</reference>
<dbReference type="InterPro" id="IPR002088">
    <property type="entry name" value="Prenyl_trans_a"/>
</dbReference>
<sequence>MAESSGDEDGLETDFVFYRDRDEWKDVTPIEQDDGPYPVVRIAYSAKFKDVFDYFRAVLLADERSERALELTEDAISLNPANYTVWHFRRVLLKSLNKDLQQELQFITEVIKEQPKNYQVWYHRKVLVEWLKDSSNELKFTEDILQLDAKNYHAWQHRQWVIKEFGLWEKELDYVDKLLTEDLRNNSAWNQRYFVVSKTTGFTEDIVDREVKLTMDIIQKVPNNESAWNYLKGVLAPTGLSKHPGLKDTLLEMYSNGIDSLYLMSTLIDISEEELENGVGDSNCLGQALELCSKLATDADYIRREYWNYISRSLSSKYGQPQ</sequence>
<comment type="similarity">
    <text evidence="2">Belongs to the protein prenyltransferase subunit alpha family.</text>
</comment>
<evidence type="ECO:0000256" key="2">
    <source>
        <dbReference type="ARBA" id="ARBA00006734"/>
    </source>
</evidence>
<dbReference type="Pfam" id="PF01239">
    <property type="entry name" value="PPTA"/>
    <property type="match status" value="5"/>
</dbReference>